<evidence type="ECO:0000313" key="3">
    <source>
        <dbReference type="Proteomes" id="UP000184391"/>
    </source>
</evidence>
<organism evidence="2 3">
    <name type="scientific">Erythrobacter sanguineus</name>
    <dbReference type="NCBI Taxonomy" id="198312"/>
    <lineage>
        <taxon>Bacteria</taxon>
        <taxon>Pseudomonadati</taxon>
        <taxon>Pseudomonadota</taxon>
        <taxon>Alphaproteobacteria</taxon>
        <taxon>Sphingomonadales</taxon>
        <taxon>Erythrobacteraceae</taxon>
        <taxon>Erythrobacter/Porphyrobacter group</taxon>
        <taxon>Erythrobacter</taxon>
    </lineage>
</organism>
<reference evidence="3" key="1">
    <citation type="submission" date="2016-12" db="EMBL/GenBank/DDBJ databases">
        <authorList>
            <person name="Varghese N."/>
            <person name="Submissions S."/>
        </authorList>
    </citation>
    <scope>NUCLEOTIDE SEQUENCE [LARGE SCALE GENOMIC DNA]</scope>
    <source>
        <strain evidence="3">DSM 11032</strain>
    </source>
</reference>
<dbReference type="Proteomes" id="UP000184391">
    <property type="component" value="Unassembled WGS sequence"/>
</dbReference>
<dbReference type="Pfam" id="PF18922">
    <property type="entry name" value="DUF5672"/>
    <property type="match status" value="1"/>
</dbReference>
<keyword evidence="3" id="KW-1185">Reference proteome</keyword>
<evidence type="ECO:0000313" key="2">
    <source>
        <dbReference type="EMBL" id="SHN64924.1"/>
    </source>
</evidence>
<evidence type="ECO:0000259" key="1">
    <source>
        <dbReference type="Pfam" id="PF18922"/>
    </source>
</evidence>
<proteinExistence type="predicted"/>
<protein>
    <recommendedName>
        <fullName evidence="1">DUF5672 domain-containing protein</fullName>
    </recommendedName>
</protein>
<name>A0A1M7T2M8_9SPHN</name>
<accession>A0A1M7T2M8</accession>
<sequence>MIPPAPALTSVSAPDSRPLLRDVTLCALSSSNVAATISALEASLAEIAVAETLLFTDADPAALGIVMSDAIRFVPIERIRSSAAYSRFILEDLADHVDTSHCLIAQWDGHVIDGTRWCDEFLEYDYIGASWPQFDEGHAVGNGGFSLRSRRLMEACRHPDFISHHPEDVAICRTNRVMLEQFGLRFAPVDLADRFSAERAGDPATAFGYHGVFLMPQVLGAERFWSLCRRLDDRATLRHDFGDLLRMVIKGRNGLWRGLVLAIGYLKDLTLRRL</sequence>
<feature type="domain" description="DUF5672" evidence="1">
    <location>
        <begin position="71"/>
        <end position="210"/>
    </location>
</feature>
<dbReference type="EMBL" id="FRDF01000019">
    <property type="protein sequence ID" value="SHN64924.1"/>
    <property type="molecule type" value="Genomic_DNA"/>
</dbReference>
<dbReference type="AlphaFoldDB" id="A0A1M7T2M8"/>
<gene>
    <name evidence="2" type="ORF">SAMN02745193_02803</name>
</gene>
<dbReference type="InterPro" id="IPR043729">
    <property type="entry name" value="DUF5672"/>
</dbReference>
<dbReference type="STRING" id="198312.SAMN02745193_02803"/>